<evidence type="ECO:0000259" key="2">
    <source>
        <dbReference type="PROSITE" id="PS51038"/>
    </source>
</evidence>
<dbReference type="eggNOG" id="KOG1514">
    <property type="taxonomic scope" value="Eukaryota"/>
</dbReference>
<evidence type="ECO:0000313" key="4">
    <source>
        <dbReference type="Proteomes" id="UP000000267"/>
    </source>
</evidence>
<feature type="compositionally biased region" description="Basic and acidic residues" evidence="1">
    <location>
        <begin position="400"/>
        <end position="411"/>
    </location>
</feature>
<protein>
    <recommendedName>
        <fullName evidence="2">BAH domain-containing protein</fullName>
    </recommendedName>
</protein>
<dbReference type="KEGG" id="vpo:Kpol_520p35"/>
<dbReference type="InParanoid" id="A7TMB8"/>
<dbReference type="Gene3D" id="3.40.50.300">
    <property type="entry name" value="P-loop containing nucleotide triphosphate hydrolases"/>
    <property type="match status" value="1"/>
</dbReference>
<dbReference type="InterPro" id="IPR050311">
    <property type="entry name" value="ORC1/CDC6"/>
</dbReference>
<dbReference type="Pfam" id="PF17872">
    <property type="entry name" value="AAA_lid_10"/>
    <property type="match status" value="1"/>
</dbReference>
<dbReference type="GO" id="GO:0003682">
    <property type="term" value="F:chromatin binding"/>
    <property type="evidence" value="ECO:0007669"/>
    <property type="project" value="InterPro"/>
</dbReference>
<dbReference type="InterPro" id="IPR027417">
    <property type="entry name" value="P-loop_NTPase"/>
</dbReference>
<organism evidence="4">
    <name type="scientific">Vanderwaltozyma polyspora (strain ATCC 22028 / DSM 70294 / BCRC 21397 / CBS 2163 / NBRC 10782 / NRRL Y-8283 / UCD 57-17)</name>
    <name type="common">Kluyveromyces polysporus</name>
    <dbReference type="NCBI Taxonomy" id="436907"/>
    <lineage>
        <taxon>Eukaryota</taxon>
        <taxon>Fungi</taxon>
        <taxon>Dikarya</taxon>
        <taxon>Ascomycota</taxon>
        <taxon>Saccharomycotina</taxon>
        <taxon>Saccharomycetes</taxon>
        <taxon>Saccharomycetales</taxon>
        <taxon>Saccharomycetaceae</taxon>
        <taxon>Vanderwaltozyma</taxon>
    </lineage>
</organism>
<dbReference type="GO" id="GO:0033314">
    <property type="term" value="P:mitotic DNA replication checkpoint signaling"/>
    <property type="evidence" value="ECO:0007669"/>
    <property type="project" value="TreeGrafter"/>
</dbReference>
<feature type="compositionally biased region" description="Polar residues" evidence="1">
    <location>
        <begin position="439"/>
        <end position="448"/>
    </location>
</feature>
<keyword evidence="4" id="KW-1185">Reference proteome</keyword>
<dbReference type="Proteomes" id="UP000000267">
    <property type="component" value="Unassembled WGS sequence"/>
</dbReference>
<dbReference type="GO" id="GO:0006270">
    <property type="term" value="P:DNA replication initiation"/>
    <property type="evidence" value="ECO:0007669"/>
    <property type="project" value="TreeGrafter"/>
</dbReference>
<accession>A7TMB8</accession>
<dbReference type="GO" id="GO:0005694">
    <property type="term" value="C:chromosome"/>
    <property type="evidence" value="ECO:0007669"/>
    <property type="project" value="UniProtKB-ARBA"/>
</dbReference>
<evidence type="ECO:0000256" key="1">
    <source>
        <dbReference type="SAM" id="MobiDB-lite"/>
    </source>
</evidence>
<dbReference type="InterPro" id="IPR043151">
    <property type="entry name" value="BAH_sf"/>
</dbReference>
<dbReference type="GO" id="GO:0005634">
    <property type="term" value="C:nucleus"/>
    <property type="evidence" value="ECO:0007669"/>
    <property type="project" value="TreeGrafter"/>
</dbReference>
<dbReference type="Gene3D" id="1.10.8.60">
    <property type="match status" value="1"/>
</dbReference>
<evidence type="ECO:0000313" key="3">
    <source>
        <dbReference type="EMBL" id="EDO16612.1"/>
    </source>
</evidence>
<dbReference type="FunCoup" id="A7TMB8">
    <property type="interactions" value="88"/>
</dbReference>
<dbReference type="RefSeq" id="XP_001644470.1">
    <property type="nucleotide sequence ID" value="XM_001644420.1"/>
</dbReference>
<dbReference type="AlphaFoldDB" id="A7TMB8"/>
<dbReference type="GO" id="GO:0003688">
    <property type="term" value="F:DNA replication origin binding"/>
    <property type="evidence" value="ECO:0007669"/>
    <property type="project" value="TreeGrafter"/>
</dbReference>
<dbReference type="PANTHER" id="PTHR10763:SF26">
    <property type="entry name" value="CELL DIVISION CONTROL PROTEIN 6 HOMOLOG"/>
    <property type="match status" value="1"/>
</dbReference>
<feature type="compositionally biased region" description="Basic and acidic residues" evidence="1">
    <location>
        <begin position="422"/>
        <end position="438"/>
    </location>
</feature>
<reference evidence="3 4" key="1">
    <citation type="journal article" date="2007" name="Proc. Natl. Acad. Sci. U.S.A.">
        <title>Independent sorting-out of thousands of duplicated gene pairs in two yeast species descended from a whole-genome duplication.</title>
        <authorList>
            <person name="Scannell D.R."/>
            <person name="Frank A.C."/>
            <person name="Conant G.C."/>
            <person name="Byrne K.P."/>
            <person name="Woolfit M."/>
            <person name="Wolfe K.H."/>
        </authorList>
    </citation>
    <scope>NUCLEOTIDE SEQUENCE [LARGE SCALE GENOMIC DNA]</scope>
    <source>
        <strain evidence="4">ATCC 22028 / DSM 70294 / BCRC 21397 / CBS 2163 / NBRC 10782 / NRRL Y-8283 / UCD 57-17</strain>
    </source>
</reference>
<dbReference type="OrthoDB" id="1926878at2759"/>
<dbReference type="PROSITE" id="PS51038">
    <property type="entry name" value="BAH"/>
    <property type="match status" value="1"/>
</dbReference>
<dbReference type="OMA" id="YVAINGM"/>
<proteinExistence type="predicted"/>
<dbReference type="HOGENOM" id="CLU_012774_1_1_1"/>
<dbReference type="GeneID" id="5544775"/>
<name>A7TMB8_VANPO</name>
<dbReference type="SUPFAM" id="SSF52540">
    <property type="entry name" value="P-loop containing nucleoside triphosphate hydrolases"/>
    <property type="match status" value="1"/>
</dbReference>
<dbReference type="Pfam" id="PF01426">
    <property type="entry name" value="BAH"/>
    <property type="match status" value="1"/>
</dbReference>
<dbReference type="InterPro" id="IPR001025">
    <property type="entry name" value="BAH_dom"/>
</dbReference>
<feature type="region of interest" description="Disordered" evidence="1">
    <location>
        <begin position="400"/>
        <end position="458"/>
    </location>
</feature>
<dbReference type="SUPFAM" id="SSF82061">
    <property type="entry name" value="BAH domain"/>
    <property type="match status" value="1"/>
</dbReference>
<gene>
    <name evidence="3" type="ORF">Kpol_520p35</name>
</gene>
<dbReference type="EMBL" id="DS480421">
    <property type="protein sequence ID" value="EDO16612.1"/>
    <property type="molecule type" value="Genomic_DNA"/>
</dbReference>
<feature type="compositionally biased region" description="Polar residues" evidence="1">
    <location>
        <begin position="260"/>
        <end position="271"/>
    </location>
</feature>
<dbReference type="STRING" id="436907.A7TMB8"/>
<sequence length="971" mass="111823">MARKASELEGWQVIITDENGSIVTEKRRRPRRGGNVERVFLQRTSDAISFTRGDSIILKDEVTQTYSVYLVNEIRLNTLNHPVEILAFSYLRWFELKPTIYYEQLDSKNYDPEKPMEFYKTKFLEEVDQNEIYLTAEVKEVWLQDFIGVANVTSDLNWKKNSRKEENVDFYARFICDPAAEHYYRINFQDERRKLVKFDPKTSDDYLKKISVSKTLRSKIPSQHQITRGKNDVSSEILMTDLSNEPVSEDEGDLSHDNTEINTKNITTGNKPRSEINSKSENYSNAEAKNDKNDSHPNKTAKTKPTLPLIFNTSKIGISPRSSPKRINEKIEQEIVDLTLSRNKNEAQEDTEGIPTSVKEITAKLGTKTIEVDRLQRDEDTAPIYSTKDHFVDASEKQNKNNIADEKKEIEELSPTSRRKRISDELEASKHKIMKPEPKTTNLKSQITGDLEEESSRKESNLNKYLHLSNKVNFFDESNGNIEKFSEVAASGTTSSDLDVSALELALKNTKKESIDQNTESAIITNGQLSEVYMQKLRKSENTVACRFKEFSKIFSTLFNTLKTQGSSVIKILGKANTGKSHTVASVLKELKSPAIRQELPTFRVLEASCSPKTGKAEFYSYLWAQLSGYEEPDNDIAKSSLEIFFREVPQGRKQNTIIIVEDINFRNHSDILIFKELLKWCMFKSSKLIVIFLSNEENPHKINWNKPLPNDVRIHEIVFDEFLRSDLFKIAKLRLEGVRNSKFYFDKDKNELIEVTNMSSEEKLKQLGSPTFIVNFDSDAIELGATLISEVSIDICMALLICKESILIAHRKKAYSRDNIIHVNFKHIQDAVTNFNLGEKLLQIVQLPSIYKLVLLAIQNLSREEDSNANGLVEFEKIQEEMCDLLNKMRNEKYIFNLYQPLFMYSNSKNERLTVDSLAIISWPYIFRKLQDIGIIETKNTFLLNQSMFRLLCHDAVDQGIELWKKGNEH</sequence>
<dbReference type="PhylomeDB" id="A7TMB8"/>
<feature type="compositionally biased region" description="Basic and acidic residues" evidence="1">
    <location>
        <begin position="288"/>
        <end position="297"/>
    </location>
</feature>
<dbReference type="InterPro" id="IPR041083">
    <property type="entry name" value="AAA_lid_10"/>
</dbReference>
<feature type="domain" description="BAH" evidence="2">
    <location>
        <begin position="48"/>
        <end position="187"/>
    </location>
</feature>
<feature type="region of interest" description="Disordered" evidence="1">
    <location>
        <begin position="244"/>
        <end position="304"/>
    </location>
</feature>
<dbReference type="PANTHER" id="PTHR10763">
    <property type="entry name" value="CELL DIVISION CONTROL PROTEIN 6-RELATED"/>
    <property type="match status" value="1"/>
</dbReference>
<dbReference type="Gene3D" id="2.30.30.490">
    <property type="match status" value="1"/>
</dbReference>